<evidence type="ECO:0000259" key="11">
    <source>
        <dbReference type="Pfam" id="PF02885"/>
    </source>
</evidence>
<evidence type="ECO:0000256" key="6">
    <source>
        <dbReference type="ARBA" id="ARBA00022822"/>
    </source>
</evidence>
<dbReference type="InterPro" id="IPR035902">
    <property type="entry name" value="Nuc_phospho_transferase"/>
</dbReference>
<dbReference type="FunFam" id="3.40.1030.10:FF:000002">
    <property type="entry name" value="Anthranilate phosphoribosyltransferase"/>
    <property type="match status" value="1"/>
</dbReference>
<dbReference type="Gene3D" id="3.40.1030.10">
    <property type="entry name" value="Nucleoside phosphorylase/phosphoribosyltransferase catalytic domain"/>
    <property type="match status" value="1"/>
</dbReference>
<gene>
    <name evidence="12" type="ORF">AYI70_g5423</name>
</gene>
<dbReference type="EMBL" id="LSSN01001790">
    <property type="protein sequence ID" value="OMJ18303.1"/>
    <property type="molecule type" value="Genomic_DNA"/>
</dbReference>
<dbReference type="PANTHER" id="PTHR43285">
    <property type="entry name" value="ANTHRANILATE PHOSPHORIBOSYLTRANSFERASE"/>
    <property type="match status" value="1"/>
</dbReference>
<dbReference type="STRING" id="133412.A0A1R1XUG4"/>
<evidence type="ECO:0000313" key="12">
    <source>
        <dbReference type="EMBL" id="OMJ18303.1"/>
    </source>
</evidence>
<comment type="caution">
    <text evidence="12">The sequence shown here is derived from an EMBL/GenBank/DDBJ whole genome shotgun (WGS) entry which is preliminary data.</text>
</comment>
<keyword evidence="6" id="KW-0822">Tryptophan biosynthesis</keyword>
<comment type="similarity">
    <text evidence="8">Belongs to the anthranilate phosphoribosyltransferase family.</text>
</comment>
<feature type="domain" description="Glycosyl transferase family 3 N-terminal" evidence="11">
    <location>
        <begin position="20"/>
        <end position="85"/>
    </location>
</feature>
<evidence type="ECO:0000256" key="4">
    <source>
        <dbReference type="ARBA" id="ARBA00022676"/>
    </source>
</evidence>
<dbReference type="InterPro" id="IPR005940">
    <property type="entry name" value="Anthranilate_Pribosyl_Tfrase"/>
</dbReference>
<dbReference type="InterPro" id="IPR036320">
    <property type="entry name" value="Glycosyl_Trfase_fam3_N_dom_sf"/>
</dbReference>
<dbReference type="GO" id="GO:0004048">
    <property type="term" value="F:anthranilate phosphoribosyltransferase activity"/>
    <property type="evidence" value="ECO:0007669"/>
    <property type="project" value="UniProtKB-EC"/>
</dbReference>
<dbReference type="Gene3D" id="1.20.970.10">
    <property type="entry name" value="Transferase, Pyrimidine Nucleoside Phosphorylase, Chain C"/>
    <property type="match status" value="1"/>
</dbReference>
<evidence type="ECO:0000259" key="10">
    <source>
        <dbReference type="Pfam" id="PF00591"/>
    </source>
</evidence>
<evidence type="ECO:0000313" key="13">
    <source>
        <dbReference type="Proteomes" id="UP000187283"/>
    </source>
</evidence>
<dbReference type="InterPro" id="IPR000312">
    <property type="entry name" value="Glycosyl_Trfase_fam3"/>
</dbReference>
<dbReference type="GO" id="GO:0000162">
    <property type="term" value="P:L-tryptophan biosynthetic process"/>
    <property type="evidence" value="ECO:0007669"/>
    <property type="project" value="UniProtKB-KW"/>
</dbReference>
<dbReference type="SUPFAM" id="SSF47648">
    <property type="entry name" value="Nucleoside phosphorylase/phosphoribosyltransferase N-terminal domain"/>
    <property type="match status" value="1"/>
</dbReference>
<dbReference type="PANTHER" id="PTHR43285:SF2">
    <property type="entry name" value="ANTHRANILATE PHOSPHORIBOSYLTRANSFERASE"/>
    <property type="match status" value="1"/>
</dbReference>
<keyword evidence="4 12" id="KW-0328">Glycosyltransferase</keyword>
<dbReference type="NCBIfam" id="TIGR01245">
    <property type="entry name" value="trpD"/>
    <property type="match status" value="1"/>
</dbReference>
<keyword evidence="3" id="KW-0028">Amino-acid biosynthesis</keyword>
<dbReference type="InterPro" id="IPR017459">
    <property type="entry name" value="Glycosyl_Trfase_fam3_N_dom"/>
</dbReference>
<dbReference type="Pfam" id="PF00591">
    <property type="entry name" value="Glycos_transf_3"/>
    <property type="match status" value="1"/>
</dbReference>
<evidence type="ECO:0000256" key="2">
    <source>
        <dbReference type="ARBA" id="ARBA00011948"/>
    </source>
</evidence>
<keyword evidence="13" id="KW-1185">Reference proteome</keyword>
<sequence length="366" mass="39545">MASENASATLNQADDIVPLREIIKKLVNDEANFTQEHASHGLNAIINGHSTEAQQGAFLTALRLRGIDRRPEILFALANEMYSKAIKPALSFTSGKDYVCDIVGTGGDGWNTFNVSTAASIVAAGAGLRIAKHGSRSSSSNCGSADLLESAGCNLDNVTPEKVNNILNNSNFCFLFAKTFHPSMKFLAKARQEIGFPTPFNILGPLTNPTDPKYAVIGVHSLYLGPVMAETLVMLGRRNHWVVCAECGMDEITIDGPSHVWKIDSEGKITHQIIRPADFGLEEYSLDLASSTSLELNIEILNKLFDGANSTQRDKAIRSFVLMNAAALLFVSKEGPTLQDCVKLAADSIDSGNARRQLELFAKSSL</sequence>
<dbReference type="HAMAP" id="MF_00211">
    <property type="entry name" value="TrpD"/>
    <property type="match status" value="1"/>
</dbReference>
<protein>
    <recommendedName>
        <fullName evidence="9">Anthranilate phosphoribosyltransferase</fullName>
        <ecNumber evidence="2">2.4.2.18</ecNumber>
    </recommendedName>
</protein>
<evidence type="ECO:0000256" key="8">
    <source>
        <dbReference type="ARBA" id="ARBA00061500"/>
    </source>
</evidence>
<reference evidence="12 13" key="1">
    <citation type="submission" date="2017-01" db="EMBL/GenBank/DDBJ databases">
        <authorList>
            <person name="Mah S.A."/>
            <person name="Swanson W.J."/>
            <person name="Moy G.W."/>
            <person name="Vacquier V.D."/>
        </authorList>
    </citation>
    <scope>NUCLEOTIDE SEQUENCE [LARGE SCALE GENOMIC DNA]</scope>
    <source>
        <strain evidence="12 13">GSMNP</strain>
    </source>
</reference>
<dbReference type="EC" id="2.4.2.18" evidence="2"/>
<keyword evidence="7" id="KW-0057">Aromatic amino acid biosynthesis</keyword>
<dbReference type="AlphaFoldDB" id="A0A1R1XUG4"/>
<comment type="pathway">
    <text evidence="1">Amino-acid biosynthesis; L-tryptophan biosynthesis; L-tryptophan from chorismate: step 2/5.</text>
</comment>
<evidence type="ECO:0000256" key="3">
    <source>
        <dbReference type="ARBA" id="ARBA00022605"/>
    </source>
</evidence>
<dbReference type="OrthoDB" id="427800at2759"/>
<evidence type="ECO:0000256" key="7">
    <source>
        <dbReference type="ARBA" id="ARBA00023141"/>
    </source>
</evidence>
<evidence type="ECO:0000256" key="1">
    <source>
        <dbReference type="ARBA" id="ARBA00004907"/>
    </source>
</evidence>
<dbReference type="SUPFAM" id="SSF52418">
    <property type="entry name" value="Nucleoside phosphorylase/phosphoribosyltransferase catalytic domain"/>
    <property type="match status" value="1"/>
</dbReference>
<proteinExistence type="inferred from homology"/>
<name>A0A1R1XUG4_9FUNG</name>
<accession>A0A1R1XUG4</accession>
<dbReference type="GO" id="GO:0005829">
    <property type="term" value="C:cytosol"/>
    <property type="evidence" value="ECO:0007669"/>
    <property type="project" value="TreeGrafter"/>
</dbReference>
<dbReference type="Pfam" id="PF02885">
    <property type="entry name" value="Glycos_trans_3N"/>
    <property type="match status" value="1"/>
</dbReference>
<evidence type="ECO:0000256" key="9">
    <source>
        <dbReference type="ARBA" id="ARBA00071401"/>
    </source>
</evidence>
<organism evidence="12 13">
    <name type="scientific">Smittium culicis</name>
    <dbReference type="NCBI Taxonomy" id="133412"/>
    <lineage>
        <taxon>Eukaryota</taxon>
        <taxon>Fungi</taxon>
        <taxon>Fungi incertae sedis</taxon>
        <taxon>Zoopagomycota</taxon>
        <taxon>Kickxellomycotina</taxon>
        <taxon>Harpellomycetes</taxon>
        <taxon>Harpellales</taxon>
        <taxon>Legeriomycetaceae</taxon>
        <taxon>Smittium</taxon>
    </lineage>
</organism>
<feature type="domain" description="Glycosyl transferase family 3" evidence="10">
    <location>
        <begin position="99"/>
        <end position="354"/>
    </location>
</feature>
<keyword evidence="5 12" id="KW-0808">Transferase</keyword>
<dbReference type="Proteomes" id="UP000187283">
    <property type="component" value="Unassembled WGS sequence"/>
</dbReference>
<evidence type="ECO:0000256" key="5">
    <source>
        <dbReference type="ARBA" id="ARBA00022679"/>
    </source>
</evidence>